<feature type="compositionally biased region" description="Basic residues" evidence="1">
    <location>
        <begin position="384"/>
        <end position="397"/>
    </location>
</feature>
<proteinExistence type="predicted"/>
<evidence type="ECO:0000313" key="3">
    <source>
        <dbReference type="Proteomes" id="UP000886595"/>
    </source>
</evidence>
<feature type="compositionally biased region" description="Acidic residues" evidence="1">
    <location>
        <begin position="449"/>
        <end position="463"/>
    </location>
</feature>
<evidence type="ECO:0000313" key="2">
    <source>
        <dbReference type="EMBL" id="KAG2260753.1"/>
    </source>
</evidence>
<dbReference type="EMBL" id="JAAMPC010000015">
    <property type="protein sequence ID" value="KAG2260753.1"/>
    <property type="molecule type" value="Genomic_DNA"/>
</dbReference>
<gene>
    <name evidence="2" type="ORF">Bca52824_080047</name>
</gene>
<feature type="region of interest" description="Disordered" evidence="1">
    <location>
        <begin position="339"/>
        <end position="519"/>
    </location>
</feature>
<dbReference type="Proteomes" id="UP000886595">
    <property type="component" value="Unassembled WGS sequence"/>
</dbReference>
<feature type="compositionally biased region" description="Basic and acidic residues" evidence="1">
    <location>
        <begin position="428"/>
        <end position="448"/>
    </location>
</feature>
<feature type="compositionally biased region" description="Basic and acidic residues" evidence="1">
    <location>
        <begin position="350"/>
        <end position="359"/>
    </location>
</feature>
<dbReference type="AlphaFoldDB" id="A0A8X7Q0R8"/>
<keyword evidence="3" id="KW-1185">Reference proteome</keyword>
<evidence type="ECO:0000256" key="1">
    <source>
        <dbReference type="SAM" id="MobiDB-lite"/>
    </source>
</evidence>
<feature type="region of interest" description="Disordered" evidence="1">
    <location>
        <begin position="127"/>
        <end position="310"/>
    </location>
</feature>
<reference evidence="2 3" key="1">
    <citation type="submission" date="2020-02" db="EMBL/GenBank/DDBJ databases">
        <authorList>
            <person name="Ma Q."/>
            <person name="Huang Y."/>
            <person name="Song X."/>
            <person name="Pei D."/>
        </authorList>
    </citation>
    <scope>NUCLEOTIDE SEQUENCE [LARGE SCALE GENOMIC DNA]</scope>
    <source>
        <strain evidence="2">Sxm20200214</strain>
        <tissue evidence="2">Leaf</tissue>
    </source>
</reference>
<comment type="caution">
    <text evidence="2">The sequence shown here is derived from an EMBL/GenBank/DDBJ whole genome shotgun (WGS) entry which is preliminary data.</text>
</comment>
<feature type="compositionally biased region" description="Basic residues" evidence="1">
    <location>
        <begin position="162"/>
        <end position="174"/>
    </location>
</feature>
<feature type="compositionally biased region" description="Polar residues" evidence="1">
    <location>
        <begin position="131"/>
        <end position="144"/>
    </location>
</feature>
<organism evidence="2 3">
    <name type="scientific">Brassica carinata</name>
    <name type="common">Ethiopian mustard</name>
    <name type="synonym">Abyssinian cabbage</name>
    <dbReference type="NCBI Taxonomy" id="52824"/>
    <lineage>
        <taxon>Eukaryota</taxon>
        <taxon>Viridiplantae</taxon>
        <taxon>Streptophyta</taxon>
        <taxon>Embryophyta</taxon>
        <taxon>Tracheophyta</taxon>
        <taxon>Spermatophyta</taxon>
        <taxon>Magnoliopsida</taxon>
        <taxon>eudicotyledons</taxon>
        <taxon>Gunneridae</taxon>
        <taxon>Pentapetalae</taxon>
        <taxon>rosids</taxon>
        <taxon>malvids</taxon>
        <taxon>Brassicales</taxon>
        <taxon>Brassicaceae</taxon>
        <taxon>Brassiceae</taxon>
        <taxon>Brassica</taxon>
    </lineage>
</organism>
<feature type="compositionally biased region" description="Basic residues" evidence="1">
    <location>
        <begin position="201"/>
        <end position="210"/>
    </location>
</feature>
<sequence length="541" mass="59414">MSDVADEHAFAESLEDDFPVLWTKKIGRHPNTIAYPENFFESAQIIATHSHLRWPDLSREWIRRQQARIARVDWESRQPLILGPRKSRLNLFTRKQQKILKKAREMDETPDLSALLKGKLQLLKKSTTQASPANPTGGSISQGLDPSYPIDQVVDPDPPGSKPKKKSQKKKKSKGTPSGGNNASGEKAVTLEGSTDDSSMKKKKTKKAKRSREDLGDREDLDNDSSKGASGENPKKKKKSKKEGRAEKVQQSPGLEEAPVVQGSPRVGEEVVGCDSQEKAPSEGALVRMESPGGARVPPVEDRGTAPNAVTLAPLKRPRIDFSTMWSSDTTRAHLAVCNPARRRSLRQPRPADRERPCGERPPGLIAAKKGATPEAPREGLTPTRRRRPKAQRKGRCYSKIDRGEKRPDSLPLKEGSCPRTGEEDAEEGRSLVREDPLSGIDPEKVVEIDDSSLGDEEEDAEETQSPTPAETGEPLRDQEGLGLAEKLLSPASVEQEGPRGRNEDGMVPVDAPESRTVPEDVEVAEELDADLHVVAEETHV</sequence>
<protein>
    <submittedName>
        <fullName evidence="2">Uncharacterized protein</fullName>
    </submittedName>
</protein>
<feature type="compositionally biased region" description="Basic and acidic residues" evidence="1">
    <location>
        <begin position="399"/>
        <end position="409"/>
    </location>
</feature>
<name>A0A8X7Q0R8_BRACI</name>
<accession>A0A8X7Q0R8</accession>